<evidence type="ECO:0000313" key="2">
    <source>
        <dbReference type="Proteomes" id="UP001597349"/>
    </source>
</evidence>
<dbReference type="EMBL" id="JBHUGY010000027">
    <property type="protein sequence ID" value="MFD2054957.1"/>
    <property type="molecule type" value="Genomic_DNA"/>
</dbReference>
<comment type="caution">
    <text evidence="1">The sequence shown here is derived from an EMBL/GenBank/DDBJ whole genome shotgun (WGS) entry which is preliminary data.</text>
</comment>
<sequence length="162" mass="18046">MTGIDDDDVPWADPAIRTDYEAALGRFILAFNEVDYYLSQIIAWELGERKSQHLRSSLTAGPFAARLDTLEALSTTSRLGGVATLPMSRLRSLNADRNRLAHGHFDQNPFDGSYNVVLAAKAHEYPIKRISALANELATIAEKFRQAYLAHHFDDPDEVGTE</sequence>
<accession>A0ABW4WHQ7</accession>
<protein>
    <recommendedName>
        <fullName evidence="3">MAE-28990/MAE-18760-like HEPN domain-containing protein</fullName>
    </recommendedName>
</protein>
<proteinExistence type="predicted"/>
<evidence type="ECO:0000313" key="1">
    <source>
        <dbReference type="EMBL" id="MFD2054957.1"/>
    </source>
</evidence>
<gene>
    <name evidence="1" type="ORF">ACFSQT_18400</name>
</gene>
<organism evidence="1 2">
    <name type="scientific">Mesorhizobium calcicola</name>
    <dbReference type="NCBI Taxonomy" id="1300310"/>
    <lineage>
        <taxon>Bacteria</taxon>
        <taxon>Pseudomonadati</taxon>
        <taxon>Pseudomonadota</taxon>
        <taxon>Alphaproteobacteria</taxon>
        <taxon>Hyphomicrobiales</taxon>
        <taxon>Phyllobacteriaceae</taxon>
        <taxon>Mesorhizobium</taxon>
    </lineage>
</organism>
<reference evidence="2" key="1">
    <citation type="journal article" date="2019" name="Int. J. Syst. Evol. Microbiol.">
        <title>The Global Catalogue of Microorganisms (GCM) 10K type strain sequencing project: providing services to taxonomists for standard genome sequencing and annotation.</title>
        <authorList>
            <consortium name="The Broad Institute Genomics Platform"/>
            <consortium name="The Broad Institute Genome Sequencing Center for Infectious Disease"/>
            <person name="Wu L."/>
            <person name="Ma J."/>
        </authorList>
    </citation>
    <scope>NUCLEOTIDE SEQUENCE [LARGE SCALE GENOMIC DNA]</scope>
    <source>
        <strain evidence="2">CGMCC 1.16226</strain>
    </source>
</reference>
<evidence type="ECO:0008006" key="3">
    <source>
        <dbReference type="Google" id="ProtNLM"/>
    </source>
</evidence>
<dbReference type="RefSeq" id="WP_379020913.1">
    <property type="nucleotide sequence ID" value="NZ_JBHUGY010000027.1"/>
</dbReference>
<dbReference type="Proteomes" id="UP001597349">
    <property type="component" value="Unassembled WGS sequence"/>
</dbReference>
<name>A0ABW4WHQ7_9HYPH</name>
<keyword evidence="2" id="KW-1185">Reference proteome</keyword>